<dbReference type="Gene3D" id="3.90.70.10">
    <property type="entry name" value="Cysteine proteinases"/>
    <property type="match status" value="1"/>
</dbReference>
<comment type="domain">
    <text evidence="10">Contains a pseudo-UCH domain. This ubiquitin C-terminal hydrolase (UCH)-like or ubiquitin specific protease (USP)-like domain is predicted to be catalytically inactive because it lacks the active site catalytic triad characteristic of thiol proteases, with residues at the equivalent structural positions that are incompatible with catalysis, and it cannot bind ubiquitin. It functions as a structural scaffold for intra- and intermolecular interactions in the complex.</text>
</comment>
<evidence type="ECO:0000256" key="5">
    <source>
        <dbReference type="ARBA" id="ARBA00022664"/>
    </source>
</evidence>
<dbReference type="InterPro" id="IPR048841">
    <property type="entry name" value="PAN2_N"/>
</dbReference>
<dbReference type="Pfam" id="PF20770">
    <property type="entry name" value="PAN2_N"/>
    <property type="match status" value="1"/>
</dbReference>
<dbReference type="Gene3D" id="2.130.10.10">
    <property type="entry name" value="YVTN repeat-like/Quinoprotein amine dehydrogenase"/>
    <property type="match status" value="1"/>
</dbReference>
<dbReference type="InterPro" id="IPR028889">
    <property type="entry name" value="USP"/>
</dbReference>
<dbReference type="EC" id="3.1.13.4" evidence="10"/>
<dbReference type="SUPFAM" id="SSF53098">
    <property type="entry name" value="Ribonuclease H-like"/>
    <property type="match status" value="1"/>
</dbReference>
<comment type="activity regulation">
    <text evidence="10">Positively regulated by the regulatory subunit PAN3.</text>
</comment>
<evidence type="ECO:0000256" key="7">
    <source>
        <dbReference type="ARBA" id="ARBA00022723"/>
    </source>
</evidence>
<evidence type="ECO:0000256" key="4">
    <source>
        <dbReference type="ARBA" id="ARBA00022574"/>
    </source>
</evidence>
<dbReference type="InterPro" id="IPR015943">
    <property type="entry name" value="WD40/YVTN_repeat-like_dom_sf"/>
</dbReference>
<feature type="binding site" evidence="10">
    <location>
        <position position="876"/>
    </location>
    <ligand>
        <name>a divalent metal cation</name>
        <dbReference type="ChEBI" id="CHEBI:60240"/>
        <note>catalytic</note>
    </ligand>
</feature>
<dbReference type="SUPFAM" id="SSF50978">
    <property type="entry name" value="WD40 repeat-like"/>
    <property type="match status" value="1"/>
</dbReference>
<protein>
    <recommendedName>
        <fullName evidence="10">PAN2-PAN3 deadenylation complex catalytic subunit PAN2</fullName>
        <ecNumber evidence="10">3.1.13.4</ecNumber>
    </recommendedName>
    <alternativeName>
        <fullName evidence="10">PAB1P-dependent poly(A)-specific ribonuclease</fullName>
    </alternativeName>
    <alternativeName>
        <fullName evidence="10">Poly(A)-nuclease deadenylation complex subunit 2</fullName>
        <shortName evidence="10">PAN deadenylation complex subunit 2</shortName>
    </alternativeName>
</protein>
<comment type="function">
    <text evidence="10">Catalytic subunit of the poly(A)-nuclease (PAN) deadenylation complex, one of two cytoplasmic mRNA deadenylases involved in mRNA turnover. PAN specifically shortens poly(A) tails of RNA and the activity is stimulated by poly(A)-binding protein PAB1. PAN deadenylation is followed by rapid degradation of the shortened mRNA tails by the CCR4-NOT complex. Deadenylated mRNAs are then degraded by two alternative mechanisms, namely exosome-mediated 3'-5' exonucleolytic degradation, or deadenlyation-dependent mRNA decaping and subsequent 5'-3' exonucleolytic degradation by XRN1. May also be involved in post-transcriptional maturation of mRNA poly(A) tails.</text>
</comment>
<sequence>MDADWDELRVIPHHGPLPSALPTPISTIAFDTSQELLWIGSTYGRVQSFYGPELQKYTSYIAHAGEAVRQIVFHEKGVISISARHVHMAARNGPSVWHISVPEFVDLYCMSWISKSGGELLVAGSQESMSRVDVEKGVVVDTIPAEEKYKIMRRGNLYICAADFYGRIHIIDPTSLKVVRVWQAHLGVINDMDARADFLVTCGLSQRQQHGLMPDPLANVFDLKSLAPLPPIPFQPGAAFVRMHPKMSTTSIVASQTGQLQVVDIMNPHTVSLKQAHIYDNNYLIGLELAPTGEALALASSMCQVHLWGSPSKLKFAEYSNPTLLPDHIQQGPAVDWSEETPLNTIGMPYYRENLLSSWPNQVHEAGRLPPKIDPQITATMKRGEIGFYAISPPHKRPNQVEYTRIEAQNANSIAPPKFLSEKAREAMHVQEGDRGFTDALSELQLDASKRDVPHVYRNVEIKYSKFGVDDFDFEFYNKTPYSGLETHIANSYANPLLQLYRFTPVLRNLALYHTSTSCLATDCMLCELGFLIDMLEKAAGQNCQATNFLKTFSGLSAAESLHLLEEHSHNGALTAMIQGVNRLLLDKYIADFALISPENTYLDQAIGTKVVTTIRCAHCNHRQMKSDDLRSHNLAYPNKSLLRTRGMRRITFSEVLKASVERQDQMRGWCPSCHRYQQLHTTREIQRVPAVLMLHAAIHSPEATQIWSTPNWLPNEIGIIVEQGQFFCYQGEDLKLHQQRGVYNIQVYELLGVVSEVSSGHNEKPHLVSVINASPSSIDTESENDWYLFNDFLVQPTTIDDALRFDPTWKLPSVMTYQLKSAGHLIDNSWKETMDTTLLYSAPSSATTENPHNLTLLSPTTEAPTPGTHVGIDAEFVSLQSEEIEIKADGTRETVRPSRLGLARVSVLRGNTTDPLIDTPFIDDYIATTEPVIDYLTAFSGIKPGDLAPATSTHALISLKAAYKKLWLLLNAGVIFVGHGLLKDFRTINMHVPRAQVIDTVDLWFIRARSRKLNLRFLAWLLLREDIQSGDAHDSVEDARSALRLWRKYVDVQSQGRTEETLEWVYKRGREVGFRAPSAMAAMGPAVVVDAASGRATPEQMGDGEENLMETPVKKAVFGAERVGFGSPLR</sequence>
<comment type="cofactor">
    <cofactor evidence="10">
        <name>a divalent metal cation</name>
        <dbReference type="ChEBI" id="CHEBI:60240"/>
    </cofactor>
    <text evidence="10">Binds 2 metal cations per subunit in the catalytic exonuclease domain.</text>
</comment>
<evidence type="ECO:0000256" key="8">
    <source>
        <dbReference type="ARBA" id="ARBA00022801"/>
    </source>
</evidence>
<dbReference type="InterPro" id="IPR050785">
    <property type="entry name" value="PAN2-PAN3_catalytic_subunit"/>
</dbReference>
<feature type="binding site" evidence="10">
    <location>
        <position position="985"/>
    </location>
    <ligand>
        <name>a divalent metal cation</name>
        <dbReference type="ChEBI" id="CHEBI:60240"/>
        <note>catalytic</note>
    </ligand>
</feature>
<comment type="catalytic activity">
    <reaction evidence="1 10">
        <text>Exonucleolytic cleavage of poly(A) to 5'-AMP.</text>
        <dbReference type="EC" id="3.1.13.4"/>
    </reaction>
</comment>
<feature type="binding site" evidence="10">
    <location>
        <position position="1039"/>
    </location>
    <ligand>
        <name>a divalent metal cation</name>
        <dbReference type="ChEBI" id="CHEBI:60240"/>
        <note>catalytic</note>
    </ligand>
</feature>
<dbReference type="EMBL" id="MU004234">
    <property type="protein sequence ID" value="KAF2669854.1"/>
    <property type="molecule type" value="Genomic_DNA"/>
</dbReference>
<keyword evidence="13" id="KW-1185">Reference proteome</keyword>
<comment type="caution">
    <text evidence="10">Lacks conserved residue(s) required for the propagation of feature annotation.</text>
</comment>
<dbReference type="FunFam" id="3.30.420.10:FF:000028">
    <property type="entry name" value="PAN2-PAN3 deadenylation complex catalytic subunit PAN2"/>
    <property type="match status" value="1"/>
</dbReference>
<dbReference type="HAMAP" id="MF_03182">
    <property type="entry name" value="PAN2"/>
    <property type="match status" value="1"/>
</dbReference>
<dbReference type="GO" id="GO:0006397">
    <property type="term" value="P:mRNA processing"/>
    <property type="evidence" value="ECO:0007669"/>
    <property type="project" value="UniProtKB-KW"/>
</dbReference>
<evidence type="ECO:0000256" key="9">
    <source>
        <dbReference type="ARBA" id="ARBA00022839"/>
    </source>
</evidence>
<comment type="subcellular location">
    <subcellularLocation>
        <location evidence="2 10">Cytoplasm</location>
    </subcellularLocation>
</comment>
<dbReference type="GO" id="GO:0000932">
    <property type="term" value="C:P-body"/>
    <property type="evidence" value="ECO:0007669"/>
    <property type="project" value="TreeGrafter"/>
</dbReference>
<dbReference type="Gene3D" id="3.30.420.10">
    <property type="entry name" value="Ribonuclease H-like superfamily/Ribonuclease H"/>
    <property type="match status" value="1"/>
</dbReference>
<evidence type="ECO:0000256" key="1">
    <source>
        <dbReference type="ARBA" id="ARBA00001663"/>
    </source>
</evidence>
<dbReference type="FunFam" id="2.130.10.10:FF:000459">
    <property type="entry name" value="PAN2-PAN3 deadenylation complex catalytic subunit PAN2"/>
    <property type="match status" value="1"/>
</dbReference>
<feature type="domain" description="USP" evidence="11">
    <location>
        <begin position="483"/>
        <end position="821"/>
    </location>
</feature>
<dbReference type="GO" id="GO:0000289">
    <property type="term" value="P:nuclear-transcribed mRNA poly(A) tail shortening"/>
    <property type="evidence" value="ECO:0007669"/>
    <property type="project" value="UniProtKB-UniRule"/>
</dbReference>
<evidence type="ECO:0000256" key="10">
    <source>
        <dbReference type="HAMAP-Rule" id="MF_03182"/>
    </source>
</evidence>
<dbReference type="GO" id="GO:0046872">
    <property type="term" value="F:metal ion binding"/>
    <property type="evidence" value="ECO:0007669"/>
    <property type="project" value="UniProtKB-KW"/>
</dbReference>
<dbReference type="InterPro" id="IPR030843">
    <property type="entry name" value="PAN2"/>
</dbReference>
<organism evidence="12 13">
    <name type="scientific">Microthyrium microscopicum</name>
    <dbReference type="NCBI Taxonomy" id="703497"/>
    <lineage>
        <taxon>Eukaryota</taxon>
        <taxon>Fungi</taxon>
        <taxon>Dikarya</taxon>
        <taxon>Ascomycota</taxon>
        <taxon>Pezizomycotina</taxon>
        <taxon>Dothideomycetes</taxon>
        <taxon>Dothideomycetes incertae sedis</taxon>
        <taxon>Microthyriales</taxon>
        <taxon>Microthyriaceae</taxon>
        <taxon>Microthyrium</taxon>
    </lineage>
</organism>
<dbReference type="InterPro" id="IPR028881">
    <property type="entry name" value="PAN2_UCH_dom"/>
</dbReference>
<dbReference type="AlphaFoldDB" id="A0A6A6UG38"/>
<name>A0A6A6UG38_9PEZI</name>
<dbReference type="InterPro" id="IPR012337">
    <property type="entry name" value="RNaseH-like_sf"/>
</dbReference>
<keyword evidence="4" id="KW-0853">WD repeat</keyword>
<dbReference type="CDD" id="cd06143">
    <property type="entry name" value="PAN2_exo"/>
    <property type="match status" value="1"/>
</dbReference>
<evidence type="ECO:0000256" key="2">
    <source>
        <dbReference type="ARBA" id="ARBA00004496"/>
    </source>
</evidence>
<comment type="subunit">
    <text evidence="10">Forms a heterotrimer with an asymmetric homodimer of the regulatory subunit PAN3 to form the poly(A)-nuclease (PAN) deadenylation complex.</text>
</comment>
<dbReference type="SMART" id="SM00479">
    <property type="entry name" value="EXOIII"/>
    <property type="match status" value="1"/>
</dbReference>
<accession>A0A6A6UG38</accession>
<dbReference type="PROSITE" id="PS50235">
    <property type="entry name" value="USP_3"/>
    <property type="match status" value="1"/>
</dbReference>
<keyword evidence="8 10" id="KW-0378">Hydrolase</keyword>
<dbReference type="PANTHER" id="PTHR15728">
    <property type="entry name" value="DEADENYLATION COMPLEX CATALYTIC SUBUNIT PAN2"/>
    <property type="match status" value="1"/>
</dbReference>
<evidence type="ECO:0000256" key="3">
    <source>
        <dbReference type="ARBA" id="ARBA00022490"/>
    </source>
</evidence>
<dbReference type="Pfam" id="PF00929">
    <property type="entry name" value="RNase_T"/>
    <property type="match status" value="1"/>
</dbReference>
<keyword evidence="9 10" id="KW-0269">Exonuclease</keyword>
<dbReference type="OrthoDB" id="16516at2759"/>
<keyword evidence="7 10" id="KW-0479">Metal-binding</keyword>
<comment type="domain">
    <text evidence="10">The linker, or PAN3 interaction domain (PID), between the WD40 repeats and the pseudo-UCH domain mediates interaction with PAN3.</text>
</comment>
<dbReference type="InterPro" id="IPR038765">
    <property type="entry name" value="Papain-like_cys_pep_sf"/>
</dbReference>
<dbReference type="PANTHER" id="PTHR15728:SF0">
    <property type="entry name" value="PAN2-PAN3 DEADENYLATION COMPLEX CATALYTIC SUBUNIT PAN2"/>
    <property type="match status" value="1"/>
</dbReference>
<dbReference type="GO" id="GO:0003676">
    <property type="term" value="F:nucleic acid binding"/>
    <property type="evidence" value="ECO:0007669"/>
    <property type="project" value="InterPro"/>
</dbReference>
<dbReference type="InterPro" id="IPR013520">
    <property type="entry name" value="Ribonucl_H"/>
</dbReference>
<comment type="similarity">
    <text evidence="10">Belongs to the peptidase C19 family. PAN2 subfamily.</text>
</comment>
<evidence type="ECO:0000313" key="12">
    <source>
        <dbReference type="EMBL" id="KAF2669854.1"/>
    </source>
</evidence>
<reference evidence="12" key="1">
    <citation type="journal article" date="2020" name="Stud. Mycol.">
        <title>101 Dothideomycetes genomes: a test case for predicting lifestyles and emergence of pathogens.</title>
        <authorList>
            <person name="Haridas S."/>
            <person name="Albert R."/>
            <person name="Binder M."/>
            <person name="Bloem J."/>
            <person name="Labutti K."/>
            <person name="Salamov A."/>
            <person name="Andreopoulos B."/>
            <person name="Baker S."/>
            <person name="Barry K."/>
            <person name="Bills G."/>
            <person name="Bluhm B."/>
            <person name="Cannon C."/>
            <person name="Castanera R."/>
            <person name="Culley D."/>
            <person name="Daum C."/>
            <person name="Ezra D."/>
            <person name="Gonzalez J."/>
            <person name="Henrissat B."/>
            <person name="Kuo A."/>
            <person name="Liang C."/>
            <person name="Lipzen A."/>
            <person name="Lutzoni F."/>
            <person name="Magnuson J."/>
            <person name="Mondo S."/>
            <person name="Nolan M."/>
            <person name="Ohm R."/>
            <person name="Pangilinan J."/>
            <person name="Park H.-J."/>
            <person name="Ramirez L."/>
            <person name="Alfaro M."/>
            <person name="Sun H."/>
            <person name="Tritt A."/>
            <person name="Yoshinaga Y."/>
            <person name="Zwiers L.-H."/>
            <person name="Turgeon B."/>
            <person name="Goodwin S."/>
            <person name="Spatafora J."/>
            <person name="Crous P."/>
            <person name="Grigoriev I."/>
        </authorList>
    </citation>
    <scope>NUCLEOTIDE SEQUENCE</scope>
    <source>
        <strain evidence="12">CBS 115976</strain>
    </source>
</reference>
<dbReference type="GO" id="GO:0031251">
    <property type="term" value="C:PAN complex"/>
    <property type="evidence" value="ECO:0007669"/>
    <property type="project" value="UniProtKB-UniRule"/>
</dbReference>
<evidence type="ECO:0000313" key="13">
    <source>
        <dbReference type="Proteomes" id="UP000799302"/>
    </source>
</evidence>
<dbReference type="InterPro" id="IPR036322">
    <property type="entry name" value="WD40_repeat_dom_sf"/>
</dbReference>
<gene>
    <name evidence="10" type="primary">PAN2</name>
    <name evidence="12" type="ORF">BT63DRAFT_423829</name>
</gene>
<keyword evidence="6 10" id="KW-0540">Nuclease</keyword>
<dbReference type="Pfam" id="PF13423">
    <property type="entry name" value="UCH_1"/>
    <property type="match status" value="1"/>
</dbReference>
<keyword evidence="5 10" id="KW-0507">mRNA processing</keyword>
<dbReference type="InterPro" id="IPR036397">
    <property type="entry name" value="RNaseH_sf"/>
</dbReference>
<dbReference type="SUPFAM" id="SSF54001">
    <property type="entry name" value="Cysteine proteinases"/>
    <property type="match status" value="1"/>
</dbReference>
<evidence type="ECO:0000256" key="6">
    <source>
        <dbReference type="ARBA" id="ARBA00022722"/>
    </source>
</evidence>
<proteinExistence type="inferred from homology"/>
<dbReference type="GO" id="GO:0004535">
    <property type="term" value="F:poly(A)-specific ribonuclease activity"/>
    <property type="evidence" value="ECO:0007669"/>
    <property type="project" value="UniProtKB-UniRule"/>
</dbReference>
<feature type="binding site" evidence="10">
    <location>
        <position position="874"/>
    </location>
    <ligand>
        <name>a divalent metal cation</name>
        <dbReference type="ChEBI" id="CHEBI:60240"/>
        <note>catalytic</note>
    </ligand>
</feature>
<keyword evidence="3 10" id="KW-0963">Cytoplasm</keyword>
<dbReference type="Proteomes" id="UP000799302">
    <property type="component" value="Unassembled WGS sequence"/>
</dbReference>
<evidence type="ECO:0000259" key="11">
    <source>
        <dbReference type="PROSITE" id="PS50235"/>
    </source>
</evidence>